<dbReference type="SUPFAM" id="SSF51197">
    <property type="entry name" value="Clavaminate synthase-like"/>
    <property type="match status" value="1"/>
</dbReference>
<accession>A0AAD9CZ37</accession>
<protein>
    <recommendedName>
        <fullName evidence="1">Isopenicillin N synthase-like Fe(2+) 2OG dioxygenase domain-containing protein</fullName>
    </recommendedName>
</protein>
<name>A0AAD9CZ37_PAPLA</name>
<dbReference type="InterPro" id="IPR027443">
    <property type="entry name" value="IPNS-like_sf"/>
</dbReference>
<gene>
    <name evidence="2" type="ORF">DB88DRAFT_505325</name>
</gene>
<feature type="domain" description="Isopenicillin N synthase-like Fe(2+) 2OG dioxygenase" evidence="1">
    <location>
        <begin position="217"/>
        <end position="304"/>
    </location>
</feature>
<dbReference type="AlphaFoldDB" id="A0AAD9CZ37"/>
<evidence type="ECO:0000313" key="3">
    <source>
        <dbReference type="Proteomes" id="UP001182556"/>
    </source>
</evidence>
<dbReference type="EMBL" id="JAODAN010000006">
    <property type="protein sequence ID" value="KAK1923409.1"/>
    <property type="molecule type" value="Genomic_DNA"/>
</dbReference>
<comment type="caution">
    <text evidence="2">The sequence shown here is derived from an EMBL/GenBank/DDBJ whole genome shotgun (WGS) entry which is preliminary data.</text>
</comment>
<proteinExistence type="predicted"/>
<keyword evidence="3" id="KW-1185">Reference proteome</keyword>
<evidence type="ECO:0000259" key="1">
    <source>
        <dbReference type="Pfam" id="PF03171"/>
    </source>
</evidence>
<organism evidence="2 3">
    <name type="scientific">Papiliotrema laurentii</name>
    <name type="common">Cryptococcus laurentii</name>
    <dbReference type="NCBI Taxonomy" id="5418"/>
    <lineage>
        <taxon>Eukaryota</taxon>
        <taxon>Fungi</taxon>
        <taxon>Dikarya</taxon>
        <taxon>Basidiomycota</taxon>
        <taxon>Agaricomycotina</taxon>
        <taxon>Tremellomycetes</taxon>
        <taxon>Tremellales</taxon>
        <taxon>Rhynchogastremaceae</taxon>
        <taxon>Papiliotrema</taxon>
    </lineage>
</organism>
<dbReference type="InterPro" id="IPR044861">
    <property type="entry name" value="IPNS-like_FE2OG_OXY"/>
</dbReference>
<dbReference type="Proteomes" id="UP001182556">
    <property type="component" value="Unassembled WGS sequence"/>
</dbReference>
<sequence>MDISIVSLDNYLADPSSAAAIAEAKALAESLILTGAVIVRDKRAVPEANERFLDLFEDYFSQPTDLLKEDERPELGYQVGVTLENTEKPKCGSDKECQSIIASLEAGERPLDLTGHNADPKCRYFHRMSVEPPYESKFPISKAPNVVPKAFEGVWEDRVDEWGFLLKQSVEGVAQMLAVGLGLEKDSIIESGHYGSHLLAPTATDLVKYGRLNTIYAGFHTDLNFLTIHGQSRYPGRKRIQVRIPPGCLLVQAGKQLEWMTGGLIEAGFHEVACTQATLDAMERRKVSHPDRPLNRISSTFFWHLSPDHLLEPDPVLRQVAEKRFGPQKEYGQMLVGDQVLQCVGYSLLEPVGEYCNCSYTGSSA</sequence>
<reference evidence="2" key="1">
    <citation type="submission" date="2023-02" db="EMBL/GenBank/DDBJ databases">
        <title>Identification and recombinant expression of a fungal hydrolase from Papiliotrema laurentii that hydrolyzes apple cutin and clears colloidal polyester polyurethane.</title>
        <authorList>
            <consortium name="DOE Joint Genome Institute"/>
            <person name="Roman V.A."/>
            <person name="Bojanowski C."/>
            <person name="Crable B.R."/>
            <person name="Wagner D.N."/>
            <person name="Hung C.S."/>
            <person name="Nadeau L.J."/>
            <person name="Schratz L."/>
            <person name="Haridas S."/>
            <person name="Pangilinan J."/>
            <person name="Lipzen A."/>
            <person name="Na H."/>
            <person name="Yan M."/>
            <person name="Ng V."/>
            <person name="Grigoriev I.V."/>
            <person name="Spatafora J.W."/>
            <person name="Barlow D."/>
            <person name="Biffinger J."/>
            <person name="Kelley-Loughnane N."/>
            <person name="Varaljay V.A."/>
            <person name="Crookes-Goodson W.J."/>
        </authorList>
    </citation>
    <scope>NUCLEOTIDE SEQUENCE</scope>
    <source>
        <strain evidence="2">5307AH</strain>
    </source>
</reference>
<evidence type="ECO:0000313" key="2">
    <source>
        <dbReference type="EMBL" id="KAK1923409.1"/>
    </source>
</evidence>
<dbReference type="Gene3D" id="2.60.120.330">
    <property type="entry name" value="B-lactam Antibiotic, Isopenicillin N Synthase, Chain"/>
    <property type="match status" value="1"/>
</dbReference>
<dbReference type="Pfam" id="PF03171">
    <property type="entry name" value="2OG-FeII_Oxy"/>
    <property type="match status" value="1"/>
</dbReference>